<feature type="region of interest" description="Disordered" evidence="9">
    <location>
        <begin position="98"/>
        <end position="118"/>
    </location>
</feature>
<keyword evidence="5" id="KW-0493">Microtubule</keyword>
<keyword evidence="4" id="KW-0963">Cytoplasm</keyword>
<keyword evidence="6" id="KW-0970">Cilium biogenesis/degradation</keyword>
<dbReference type="AlphaFoldDB" id="A0AAV0TJT0"/>
<comment type="caution">
    <text evidence="10">The sequence shown here is derived from an EMBL/GenBank/DDBJ whole genome shotgun (WGS) entry which is preliminary data.</text>
</comment>
<dbReference type="Proteomes" id="UP001159659">
    <property type="component" value="Unassembled WGS sequence"/>
</dbReference>
<keyword evidence="8" id="KW-0206">Cytoskeleton</keyword>
<dbReference type="PANTHER" id="PTHR34031">
    <property type="entry name" value="CENTROSOMAL PROTEIN OF 162 KDA"/>
    <property type="match status" value="1"/>
</dbReference>
<evidence type="ECO:0000256" key="6">
    <source>
        <dbReference type="ARBA" id="ARBA00022794"/>
    </source>
</evidence>
<evidence type="ECO:0000313" key="10">
    <source>
        <dbReference type="EMBL" id="CAI5721482.1"/>
    </source>
</evidence>
<comment type="similarity">
    <text evidence="2">Belongs to the CEP162 family.</text>
</comment>
<reference evidence="10" key="1">
    <citation type="submission" date="2022-12" db="EMBL/GenBank/DDBJ databases">
        <authorList>
            <person name="Webb A."/>
        </authorList>
    </citation>
    <scope>NUCLEOTIDE SEQUENCE</scope>
    <source>
        <strain evidence="10">Pf2</strain>
    </source>
</reference>
<name>A0AAV0TJT0_9STRA</name>
<evidence type="ECO:0000256" key="5">
    <source>
        <dbReference type="ARBA" id="ARBA00022701"/>
    </source>
</evidence>
<comment type="subcellular location">
    <subcellularLocation>
        <location evidence="1">Cytoplasm</location>
        <location evidence="1">Cytoskeleton</location>
        <location evidence="1">Microtubule organizing center</location>
        <location evidence="1">Centrosome</location>
        <location evidence="1">Centriole</location>
    </subcellularLocation>
</comment>
<dbReference type="GO" id="GO:0060271">
    <property type="term" value="P:cilium assembly"/>
    <property type="evidence" value="ECO:0007669"/>
    <property type="project" value="TreeGrafter"/>
</dbReference>
<proteinExistence type="inferred from homology"/>
<evidence type="ECO:0000256" key="9">
    <source>
        <dbReference type="SAM" id="MobiDB-lite"/>
    </source>
</evidence>
<dbReference type="PANTHER" id="PTHR34031:SF1">
    <property type="entry name" value="CENTROSOMAL PROTEIN OF 162 KDA"/>
    <property type="match status" value="1"/>
</dbReference>
<sequence length="616" mass="68882">MEQNTCYNAVAKGHPVDAIDKDAVADNNFYEDTLVAKSGDLSMLEYEDGTTTFDIWNGELQQQLEIHDVSKQTIIYSSRYATTLTKGSTTIMTALSESTGLTPLSPPPPPPLANDDEADSQDLRQFTQNASGMNTTTRVLSFALPHLASTVTARESHIHMYSNVDRFRRIEKHIASLRSVTRAKTSNPVANSPSTKSVRPVFRRATAGILDASSVVLPPCLEPFSLTFDVGLVSEVEDAQCQIKGSVQSLLRLQQTQRQMKEYIQATTMSNPAELGGGSIVTATSNLLEGVKDKCDTTKVNATKRKTSKVSQATYYNFQKEIKTQSTVIAASREENGRLKQQLKQVRQDDRYNVSEAIERLRLQMKMLRDKVSETGTLGGNSGLTSKPQYRVAVKARSEEKTCALASQKDLVTTQLSYQQKLNEVVLELDRVKKDKIELECCYEGVDLTQAAQEMKHAFEPQGELELSELELCEKERAHALVALQKSLSWYLEKQRLLDDQNEELRRLRRQAAPQSLDFQTGTSSMNQRANAEPCGPYSNLPLLPLSIDIRRIQRVDGRLAELGEAMRWRHPDTFSNLSLASRRINDESKTLVLHGDYDVKFTAQSCDPEQSTRSK</sequence>
<evidence type="ECO:0000256" key="2">
    <source>
        <dbReference type="ARBA" id="ARBA00009485"/>
    </source>
</evidence>
<dbReference type="GO" id="GO:0005814">
    <property type="term" value="C:centriole"/>
    <property type="evidence" value="ECO:0007669"/>
    <property type="project" value="UniProtKB-SubCell"/>
</dbReference>
<evidence type="ECO:0000256" key="4">
    <source>
        <dbReference type="ARBA" id="ARBA00022490"/>
    </source>
</evidence>
<organism evidence="10 11">
    <name type="scientific">Peronospora farinosa</name>
    <dbReference type="NCBI Taxonomy" id="134698"/>
    <lineage>
        <taxon>Eukaryota</taxon>
        <taxon>Sar</taxon>
        <taxon>Stramenopiles</taxon>
        <taxon>Oomycota</taxon>
        <taxon>Peronosporomycetes</taxon>
        <taxon>Peronosporales</taxon>
        <taxon>Peronosporaceae</taxon>
        <taxon>Peronospora</taxon>
    </lineage>
</organism>
<accession>A0AAV0TJT0</accession>
<protein>
    <recommendedName>
        <fullName evidence="3">Centrosomal protein of 162 kDa</fullName>
    </recommendedName>
</protein>
<keyword evidence="7" id="KW-0175">Coiled coil</keyword>
<dbReference type="InterPro" id="IPR038774">
    <property type="entry name" value="CEP162-like"/>
</dbReference>
<evidence type="ECO:0000256" key="8">
    <source>
        <dbReference type="ARBA" id="ARBA00023212"/>
    </source>
</evidence>
<evidence type="ECO:0000256" key="3">
    <source>
        <dbReference type="ARBA" id="ARBA00021406"/>
    </source>
</evidence>
<evidence type="ECO:0000313" key="11">
    <source>
        <dbReference type="Proteomes" id="UP001159659"/>
    </source>
</evidence>
<dbReference type="EMBL" id="CANTFK010000661">
    <property type="protein sequence ID" value="CAI5721482.1"/>
    <property type="molecule type" value="Genomic_DNA"/>
</dbReference>
<dbReference type="GO" id="GO:0005879">
    <property type="term" value="C:axonemal microtubule"/>
    <property type="evidence" value="ECO:0007669"/>
    <property type="project" value="TreeGrafter"/>
</dbReference>
<gene>
    <name evidence="10" type="ORF">PFR002_LOCUS4227</name>
</gene>
<evidence type="ECO:0000256" key="1">
    <source>
        <dbReference type="ARBA" id="ARBA00004114"/>
    </source>
</evidence>
<evidence type="ECO:0000256" key="7">
    <source>
        <dbReference type="ARBA" id="ARBA00023054"/>
    </source>
</evidence>